<dbReference type="InterPro" id="IPR007249">
    <property type="entry name" value="DOP1_N"/>
</dbReference>
<dbReference type="PANTHER" id="PTHR14042:SF24">
    <property type="entry name" value="PROTEIN DOPEY-1 HOMOLOG"/>
    <property type="match status" value="1"/>
</dbReference>
<evidence type="ECO:0000256" key="1">
    <source>
        <dbReference type="ARBA" id="ARBA00004395"/>
    </source>
</evidence>
<dbReference type="Pfam" id="PF24598">
    <property type="entry name" value="DOP1_C"/>
    <property type="match status" value="1"/>
</dbReference>
<keyword evidence="4" id="KW-0333">Golgi apparatus</keyword>
<evidence type="ECO:0000259" key="11">
    <source>
        <dbReference type="Pfam" id="PF24601"/>
    </source>
</evidence>
<sequence>MGTVGLEDYDLMKDAKYRVYVSAVDKALKSFEYTSEWADLISALGKLNKVLLSNTKFPVIPRRIKISKRLAQCMHPALPSGVHLKALETYDIIFKCMGTNRLSHELFIYSAGLFPLLGHAAMNVRPSLLTVYETHFVPLGERLGPGLSGFLSGVLPGLEEGSDHFERTNTLLEKVCEGVTPSIFYGCLWDCLASNAAMRLPAISFVLAHYDKRISTEDQLHVMGTNVDTMVAGLCACIYDVSVLVQRSALDLLLIGFPMHNSQLVRSDMTKLVTASLVTILRRDMSLNRRLYAWLLGSEVNCSLLSSEHPFVKKSKGSESIAPTDYFDIFSREMLVQAIKITLDEATGQTPYDLRPYRLLVSLLDKADIGPVILDDILFEVFRLIYLCSTSNSSTLKSNSSELIKSANLLFGSLEPRYLWQYTGQLLANACSRPLVNLPIDDIVVRRVGSGDPSLVEVCTLAEFLLDTVSLQTYTDTPSEHLPNLFLQIVTLLTDHCDTLTPVQTAKTLQLCAKILTRVRPTTPNLFVENGSLLANAEISVKDPKNYSRSLPGKAERTESNLDSSTEGGNSDLQCLEISGLDSSDSKEVKRMELELEEHTILEQCLRQYERFYVTFIYGTRLKVGETKSISVLLEQLRIKSVQSTSEERAKQLEYLLRSVLNEGSSIRHCQEKENTNCHQFYKRKNSSGNAGVEWSEAMTIASRLLVELSTLQTYFQSPSSTTVLDADKTGNESSIDFLPEWLRVLIVCACWLNSAVSLQLIAISTLLDLVTLCRTAQSLIESSNSENQNITTVLILPLLTTAHLRYIENHTNIFQVIAHWLWGQLSTPNSNERVRSVELLHQLQSALPTNDVVEDCIGEAMTTKSNVGNHDKLTAFRTFATLWHIGREVNARLGNSLRVTDIFYKSMLKMLDNLQLPESSALKVEAQNWLLHSLLRGDIHRLLDPILMILLDPATARLSVLHVRIQQHEETILVDQINIDDKTTKIYAISSVDGNVIYHVSEKCGKNEIRKNNKSKRIFTVTTLAHDAKQNHRYITEKRPLLLADEAGDPYPVHSKNLSLLQNISVFVNPFSTDEIHKNDSINTDFDDYFEDRKEHNGDLITKAIRFQGADLDKCKSKSSEATDKLVFGDDKIKEKRKIVQRNNSFTSLDHEISKTNDLKTISKDLLQISLLSDSIFTRVSDGESYLKDRNHRSSVSSEGLLIYNNLETNGELVRSWSFPGKEPTESSDLEESTSAEDYFKTPSIEPESFSVVEEVVSDLLDRVAILSGDVEVYKESSSSEPSMSSVSMTTPTPTPSTREFSYPRKNLHYRPSLTSGDNVDHLHSHLLLYCGVYDSQRTLYALQTIRNMLTTNARAFLCSSATTGLPSRSSLLKLLARHRKSIFGRGFLGELDSNSNRSSMYIEVIISVCLYYMRSYYPNLGQTRLTQEELYANREVQISSVELLSLICYEMTGIVRDSGRGLACYLADLLTRVKLQKITLHCVLTTVHNKIRSQNKTFTQEILSFNDEEGGNEMCLGQCEAFQVQLLRLVLALLMLEHEVNSRKGETEKNVEKNRNESNLGELRYISGKMIPQQPMFLAGIVRALEQQGKTRHTHMHWTSLVTCSLPYLGPSLMKVVTTVVKHLCSNVEALSKAYFQDESCVVSVPADYAITQVEALTVLCHYCLLDSATPFNQPMAAAGSTPAQIFNNLIHVFMPSPLLLDLKEKPEPQLSARKAVLGNLPRVIASVAVLWQALVSRKERDSENCEAGSSRVVRQQLLEFLSPIALHHGISFLAAMAVVWREKRNISTQVTSTNFNMSIASDGQQVLVQLLSAIKAMPIDTLVQTLHQVVKQPSMNQETAVSVEVSALEMFLHYIQLINGTSLAESWGSLLSLLREGPSLSPPAQFLLIGALSQFVHRCPALADKKDQKDLQDITAKLVESCTQIAGACLEQTTWLRRNLAVKQEDLVSSVDSPDKYEDFDTERLINGESKTSYDVTPTKKAKSKSKLKKVTKKIRHDAEKLQTKAIHQWFIRTFVHEMNFPSDSSDNFRNNTGSGVTPLAQYSVAALTTLAQQLAPLLDVTYGSQEKERVVTLLTSLMYNVTPYLKNHSQRNASSFYACSQLLASLSGFQYTRKAWKKDAVDLLLDPSLFQMEARTLVFWRTIVDNLMSQDTATFRDLMSRVSLGQSNSLSIFSSKEQEYELRGQLLKRLAFVILCSEKDQFHKHTPDIQEKLAESLRLPQVVPGVQSQVFLCFRVLLLRMSPHHVTSLWPIIVSEMVQVMLQMEHDLSRDTEEFRRNNSSHIRMLSALDLSWVTNSNNGLNANGHPHWLQLQLAAAKLLYLAVQLPADKLPQFQMYRWAFVGSKYGVIPTKNQSPADFIPHVTRITRLMDSKFDGPIECLPDNILPLGNNIQTLRDLHPFFTAMSTCKYPALNITELENNIELDFLEPMPVR</sequence>
<evidence type="ECO:0000256" key="7">
    <source>
        <dbReference type="SAM" id="MobiDB-lite"/>
    </source>
</evidence>
<comment type="subcellular location">
    <subcellularLocation>
        <location evidence="1">Golgi apparatus membrane</location>
        <topology evidence="1">Peripheral membrane protein</topology>
    </subcellularLocation>
</comment>
<dbReference type="GO" id="GO:0005829">
    <property type="term" value="C:cytosol"/>
    <property type="evidence" value="ECO:0007669"/>
    <property type="project" value="GOC"/>
</dbReference>
<dbReference type="GO" id="GO:0005802">
    <property type="term" value="C:trans-Golgi network"/>
    <property type="evidence" value="ECO:0007669"/>
    <property type="project" value="TreeGrafter"/>
</dbReference>
<dbReference type="PANTHER" id="PTHR14042">
    <property type="entry name" value="DOPEY-RELATED"/>
    <property type="match status" value="1"/>
</dbReference>
<dbReference type="GO" id="GO:0006895">
    <property type="term" value="P:Golgi to endosome transport"/>
    <property type="evidence" value="ECO:0007669"/>
    <property type="project" value="InterPro"/>
</dbReference>
<keyword evidence="2" id="KW-0813">Transport</keyword>
<evidence type="ECO:0000313" key="12">
    <source>
        <dbReference type="EMBL" id="JAS25620.1"/>
    </source>
</evidence>
<keyword evidence="3" id="KW-0653">Protein transport</keyword>
<evidence type="ECO:0000259" key="10">
    <source>
        <dbReference type="Pfam" id="PF24598"/>
    </source>
</evidence>
<feature type="region of interest" description="Disordered" evidence="7">
    <location>
        <begin position="1218"/>
        <end position="1238"/>
    </location>
</feature>
<dbReference type="GO" id="GO:0000139">
    <property type="term" value="C:Golgi membrane"/>
    <property type="evidence" value="ECO:0007669"/>
    <property type="project" value="UniProtKB-SubCell"/>
</dbReference>
<feature type="domain" description="DOP1-like TPR" evidence="11">
    <location>
        <begin position="1323"/>
        <end position="1669"/>
    </location>
</feature>
<dbReference type="Pfam" id="PF24597">
    <property type="entry name" value="TPR_DOP1_M"/>
    <property type="match status" value="1"/>
</dbReference>
<dbReference type="EMBL" id="GEDC01011678">
    <property type="protein sequence ID" value="JAS25620.1"/>
    <property type="molecule type" value="Transcribed_RNA"/>
</dbReference>
<dbReference type="InterPro" id="IPR056457">
    <property type="entry name" value="DOP1_C"/>
</dbReference>
<dbReference type="InterPro" id="IPR056458">
    <property type="entry name" value="TPR_DOP1_M"/>
</dbReference>
<dbReference type="Pfam" id="PF24601">
    <property type="entry name" value="TPR_DOP1"/>
    <property type="match status" value="1"/>
</dbReference>
<name>A0A1B6DJ23_9HEMI</name>
<comment type="similarity">
    <text evidence="6">Belongs to the DOP1 family.</text>
</comment>
<evidence type="ECO:0000259" key="9">
    <source>
        <dbReference type="Pfam" id="PF24597"/>
    </source>
</evidence>
<dbReference type="Pfam" id="PF04118">
    <property type="entry name" value="Dopey_N"/>
    <property type="match status" value="1"/>
</dbReference>
<evidence type="ECO:0000256" key="5">
    <source>
        <dbReference type="ARBA" id="ARBA00023136"/>
    </source>
</evidence>
<feature type="domain" description="DOP1-like middle TPR" evidence="9">
    <location>
        <begin position="326"/>
        <end position="519"/>
    </location>
</feature>
<proteinExistence type="inferred from homology"/>
<dbReference type="InterPro" id="IPR040314">
    <property type="entry name" value="DOP1"/>
</dbReference>
<dbReference type="InterPro" id="IPR056459">
    <property type="entry name" value="TPR_DOP1"/>
</dbReference>
<evidence type="ECO:0000256" key="2">
    <source>
        <dbReference type="ARBA" id="ARBA00022448"/>
    </source>
</evidence>
<evidence type="ECO:0000256" key="4">
    <source>
        <dbReference type="ARBA" id="ARBA00023034"/>
    </source>
</evidence>
<feature type="compositionally biased region" description="Polar residues" evidence="7">
    <location>
        <begin position="561"/>
        <end position="573"/>
    </location>
</feature>
<feature type="compositionally biased region" description="Acidic residues" evidence="7">
    <location>
        <begin position="1227"/>
        <end position="1236"/>
    </location>
</feature>
<organism evidence="12">
    <name type="scientific">Clastoptera arizonana</name>
    <name type="common">Arizona spittle bug</name>
    <dbReference type="NCBI Taxonomy" id="38151"/>
    <lineage>
        <taxon>Eukaryota</taxon>
        <taxon>Metazoa</taxon>
        <taxon>Ecdysozoa</taxon>
        <taxon>Arthropoda</taxon>
        <taxon>Hexapoda</taxon>
        <taxon>Insecta</taxon>
        <taxon>Pterygota</taxon>
        <taxon>Neoptera</taxon>
        <taxon>Paraneoptera</taxon>
        <taxon>Hemiptera</taxon>
        <taxon>Auchenorrhyncha</taxon>
        <taxon>Cercopoidea</taxon>
        <taxon>Clastopteridae</taxon>
        <taxon>Clastoptera</taxon>
    </lineage>
</organism>
<keyword evidence="5" id="KW-0472">Membrane</keyword>
<accession>A0A1B6DJ23</accession>
<feature type="region of interest" description="Disordered" evidence="7">
    <location>
        <begin position="544"/>
        <end position="573"/>
    </location>
</feature>
<dbReference type="GO" id="GO:0015031">
    <property type="term" value="P:protein transport"/>
    <property type="evidence" value="ECO:0007669"/>
    <property type="project" value="UniProtKB-KW"/>
</dbReference>
<evidence type="ECO:0000256" key="6">
    <source>
        <dbReference type="ARBA" id="ARBA00046326"/>
    </source>
</evidence>
<feature type="domain" description="DOP1 N-terminal" evidence="8">
    <location>
        <begin position="14"/>
        <end position="299"/>
    </location>
</feature>
<reference evidence="12" key="1">
    <citation type="submission" date="2015-12" db="EMBL/GenBank/DDBJ databases">
        <title>De novo transcriptome assembly of four potential Pierce s Disease insect vectors from Arizona vineyards.</title>
        <authorList>
            <person name="Tassone E.E."/>
        </authorList>
    </citation>
    <scope>NUCLEOTIDE SEQUENCE</scope>
</reference>
<dbReference type="GO" id="GO:0005768">
    <property type="term" value="C:endosome"/>
    <property type="evidence" value="ECO:0007669"/>
    <property type="project" value="TreeGrafter"/>
</dbReference>
<evidence type="ECO:0000259" key="8">
    <source>
        <dbReference type="Pfam" id="PF04118"/>
    </source>
</evidence>
<evidence type="ECO:0000256" key="3">
    <source>
        <dbReference type="ARBA" id="ARBA00022927"/>
    </source>
</evidence>
<gene>
    <name evidence="12" type="ORF">g.28139</name>
</gene>
<feature type="domain" description="DOP1-like C-terminal" evidence="10">
    <location>
        <begin position="2002"/>
        <end position="2287"/>
    </location>
</feature>
<feature type="compositionally biased region" description="Low complexity" evidence="7">
    <location>
        <begin position="1278"/>
        <end position="1299"/>
    </location>
</feature>
<feature type="region of interest" description="Disordered" evidence="7">
    <location>
        <begin position="1278"/>
        <end position="1304"/>
    </location>
</feature>
<protein>
    <submittedName>
        <fullName evidence="12">Uncharacterized protein</fullName>
    </submittedName>
</protein>